<feature type="transmembrane region" description="Helical" evidence="1">
    <location>
        <begin position="6"/>
        <end position="26"/>
    </location>
</feature>
<keyword evidence="1" id="KW-1133">Transmembrane helix</keyword>
<evidence type="ECO:0000256" key="1">
    <source>
        <dbReference type="SAM" id="Phobius"/>
    </source>
</evidence>
<dbReference type="OrthoDB" id="28600at2157"/>
<dbReference type="Proteomes" id="UP000001137">
    <property type="component" value="Chromosome"/>
</dbReference>
<protein>
    <submittedName>
        <fullName evidence="2">Uncharacterized protein</fullName>
    </submittedName>
</protein>
<dbReference type="GeneID" id="5709543"/>
<feature type="transmembrane region" description="Helical" evidence="1">
    <location>
        <begin position="38"/>
        <end position="60"/>
    </location>
</feature>
<name>A8M9Z6_CALMQ</name>
<reference evidence="2 3" key="1">
    <citation type="submission" date="2007-10" db="EMBL/GenBank/DDBJ databases">
        <title>Complete sequence of Caldivirga maquilingensis IC-167.</title>
        <authorList>
            <consortium name="US DOE Joint Genome Institute"/>
            <person name="Copeland A."/>
            <person name="Lucas S."/>
            <person name="Lapidus A."/>
            <person name="Barry K."/>
            <person name="Glavina del Rio T."/>
            <person name="Dalin E."/>
            <person name="Tice H."/>
            <person name="Pitluck S."/>
            <person name="Saunders E."/>
            <person name="Brettin T."/>
            <person name="Bruce D."/>
            <person name="Detter J.C."/>
            <person name="Han C."/>
            <person name="Schmutz J."/>
            <person name="Larimer F."/>
            <person name="Land M."/>
            <person name="Hauser L."/>
            <person name="Kyrpides N."/>
            <person name="Ivanova N."/>
            <person name="Biddle J.F."/>
            <person name="Zhang Z."/>
            <person name="Fitz-Gibbon S.T."/>
            <person name="Lowe T.M."/>
            <person name="Saltikov C."/>
            <person name="House C.H."/>
            <person name="Richardson P."/>
        </authorList>
    </citation>
    <scope>NUCLEOTIDE SEQUENCE [LARGE SCALE GENOMIC DNA]</scope>
    <source>
        <strain evidence="3">ATCC 700844 / DSM 13496 / JCM 10307 / IC-167</strain>
    </source>
</reference>
<keyword evidence="1" id="KW-0812">Transmembrane</keyword>
<evidence type="ECO:0000313" key="3">
    <source>
        <dbReference type="Proteomes" id="UP000001137"/>
    </source>
</evidence>
<accession>A8M9Z6</accession>
<keyword evidence="3" id="KW-1185">Reference proteome</keyword>
<organism evidence="2 3">
    <name type="scientific">Caldivirga maquilingensis (strain ATCC 700844 / DSM 13496 / JCM 10307 / IC-167)</name>
    <dbReference type="NCBI Taxonomy" id="397948"/>
    <lineage>
        <taxon>Archaea</taxon>
        <taxon>Thermoproteota</taxon>
        <taxon>Thermoprotei</taxon>
        <taxon>Thermoproteales</taxon>
        <taxon>Thermoproteaceae</taxon>
        <taxon>Caldivirga</taxon>
    </lineage>
</organism>
<dbReference type="KEGG" id="cma:Cmaq_1644"/>
<proteinExistence type="predicted"/>
<dbReference type="AlphaFoldDB" id="A8M9Z6"/>
<feature type="transmembrane region" description="Helical" evidence="1">
    <location>
        <begin position="72"/>
        <end position="91"/>
    </location>
</feature>
<dbReference type="HOGENOM" id="CLU_183469_0_0_2"/>
<dbReference type="STRING" id="397948.Cmaq_1644"/>
<dbReference type="RefSeq" id="WP_012186686.1">
    <property type="nucleotide sequence ID" value="NC_009954.1"/>
</dbReference>
<sequence length="96" mass="11157">MNVNDLLWIINIILVVIQTILVAFILREYLDTGFTPIGKLLISAAFLFLVQSMILLSSYYYWWTIRNTDYHIALPLLASTLLSLVGLYMLYRISRL</sequence>
<gene>
    <name evidence="2" type="ordered locus">Cmaq_1644</name>
</gene>
<dbReference type="eggNOG" id="arCOG06078">
    <property type="taxonomic scope" value="Archaea"/>
</dbReference>
<dbReference type="EMBL" id="CP000852">
    <property type="protein sequence ID" value="ABW02467.1"/>
    <property type="molecule type" value="Genomic_DNA"/>
</dbReference>
<evidence type="ECO:0000313" key="2">
    <source>
        <dbReference type="EMBL" id="ABW02467.1"/>
    </source>
</evidence>
<keyword evidence="1" id="KW-0472">Membrane</keyword>